<dbReference type="GO" id="GO:0048039">
    <property type="term" value="F:ubiquinone binding"/>
    <property type="evidence" value="ECO:0007669"/>
    <property type="project" value="TreeGrafter"/>
</dbReference>
<keyword evidence="5 16" id="KW-0813">Transport</keyword>
<keyword evidence="14 16" id="KW-0472">Membrane</keyword>
<comment type="subcellular location">
    <subcellularLocation>
        <location evidence="1 16">Mitochondrion membrane</location>
        <topology evidence="1 16">Multi-pass membrane protein</topology>
    </subcellularLocation>
</comment>
<name>D1KRS8_9BILA</name>
<feature type="transmembrane region" description="Helical" evidence="16">
    <location>
        <begin position="6"/>
        <end position="22"/>
    </location>
</feature>
<feature type="transmembrane region" description="Helical" evidence="16">
    <location>
        <begin position="147"/>
        <end position="172"/>
    </location>
</feature>
<feature type="transmembrane region" description="Helical" evidence="16">
    <location>
        <begin position="184"/>
        <end position="206"/>
    </location>
</feature>
<keyword evidence="13 16" id="KW-0496">Mitochondrion</keyword>
<feature type="transmembrane region" description="Helical" evidence="16">
    <location>
        <begin position="371"/>
        <end position="388"/>
    </location>
</feature>
<feature type="transmembrane region" description="Helical" evidence="16">
    <location>
        <begin position="236"/>
        <end position="257"/>
    </location>
</feature>
<dbReference type="RefSeq" id="YP_003331191.1">
    <property type="nucleotide sequence ID" value="NC_013568.1"/>
</dbReference>
<dbReference type="PRINTS" id="PR01437">
    <property type="entry name" value="NUOXDRDTASE4"/>
</dbReference>
<dbReference type="PANTHER" id="PTHR43507:SF20">
    <property type="entry name" value="NADH-UBIQUINONE OXIDOREDUCTASE CHAIN 4"/>
    <property type="match status" value="1"/>
</dbReference>
<feature type="transmembrane region" description="Helical" evidence="16">
    <location>
        <begin position="263"/>
        <end position="286"/>
    </location>
</feature>
<evidence type="ECO:0000256" key="2">
    <source>
        <dbReference type="ARBA" id="ARBA00009025"/>
    </source>
</evidence>
<comment type="similarity">
    <text evidence="2 16">Belongs to the complex I subunit 4 family.</text>
</comment>
<keyword evidence="8" id="KW-1278">Translocase</keyword>
<gene>
    <name evidence="18" type="primary">ND4</name>
</gene>
<dbReference type="EC" id="7.1.1.2" evidence="3 16"/>
<keyword evidence="7 16" id="KW-0812">Transmembrane</keyword>
<sequence length="390" mass="45513">MLSLILMFNLEIFGILLLFWVLKDNLFLDEEYSWMFKNSDVNFLMSLLVILLYLMVLMVNISYKFSLNLMFLALIYLMSVSNLMVFFYLYEMVFILIMFSIILLGYSYERLMASFLMMFYSFLFSSPALLIILMLDRSFLIKNWLQYSLLISYFLVGSFMVKFPIFGFHYWLPVAHVEASTIGSMILAALLLKLGSIGLLYVISYLGFMVKFHWLGIGVLVLMLMILSLSDLKMMIAYSSIAHMSMVFYVMMLGTMVGKKGAVYMMFYHGFISPLMFWVVGILAWWKTRSLMVIKLISFSYLFLLCLFVLLILNMGFPPFMGFLSEVLMLKSLISYPLMLGVMIWAVLLSCYYNVYLFWCFNGFMGMVFKLNFFSLDLFMFMGLAILVNV</sequence>
<dbReference type="Pfam" id="PF00361">
    <property type="entry name" value="Proton_antipo_M"/>
    <property type="match status" value="1"/>
</dbReference>
<protein>
    <recommendedName>
        <fullName evidence="4 16">NADH-ubiquinone oxidoreductase chain 4</fullName>
        <ecNumber evidence="3 16">7.1.1.2</ecNumber>
    </recommendedName>
</protein>
<evidence type="ECO:0000256" key="4">
    <source>
        <dbReference type="ARBA" id="ARBA00021006"/>
    </source>
</evidence>
<keyword evidence="9 16" id="KW-0249">Electron transport</keyword>
<keyword evidence="12 16" id="KW-0830">Ubiquinone</keyword>
<comment type="catalytic activity">
    <reaction evidence="15 16">
        <text>a ubiquinone + NADH + 5 H(+)(in) = a ubiquinol + NAD(+) + 4 H(+)(out)</text>
        <dbReference type="Rhea" id="RHEA:29091"/>
        <dbReference type="Rhea" id="RHEA-COMP:9565"/>
        <dbReference type="Rhea" id="RHEA-COMP:9566"/>
        <dbReference type="ChEBI" id="CHEBI:15378"/>
        <dbReference type="ChEBI" id="CHEBI:16389"/>
        <dbReference type="ChEBI" id="CHEBI:17976"/>
        <dbReference type="ChEBI" id="CHEBI:57540"/>
        <dbReference type="ChEBI" id="CHEBI:57945"/>
        <dbReference type="EC" id="7.1.1.2"/>
    </reaction>
</comment>
<feature type="transmembrane region" description="Helical" evidence="16">
    <location>
        <begin position="333"/>
        <end position="359"/>
    </location>
</feature>
<dbReference type="GO" id="GO:0042773">
    <property type="term" value="P:ATP synthesis coupled electron transport"/>
    <property type="evidence" value="ECO:0007669"/>
    <property type="project" value="InterPro"/>
</dbReference>
<dbReference type="AlphaFoldDB" id="D1KRS8"/>
<evidence type="ECO:0000256" key="9">
    <source>
        <dbReference type="ARBA" id="ARBA00022982"/>
    </source>
</evidence>
<evidence type="ECO:0000256" key="11">
    <source>
        <dbReference type="ARBA" id="ARBA00023027"/>
    </source>
</evidence>
<dbReference type="EMBL" id="GQ304898">
    <property type="protein sequence ID" value="ACT21460.1"/>
    <property type="molecule type" value="Genomic_DNA"/>
</dbReference>
<evidence type="ECO:0000256" key="15">
    <source>
        <dbReference type="ARBA" id="ARBA00049551"/>
    </source>
</evidence>
<evidence type="ECO:0000256" key="1">
    <source>
        <dbReference type="ARBA" id="ARBA00004225"/>
    </source>
</evidence>
<evidence type="ECO:0000256" key="8">
    <source>
        <dbReference type="ARBA" id="ARBA00022967"/>
    </source>
</evidence>
<keyword evidence="10 16" id="KW-1133">Transmembrane helix</keyword>
<evidence type="ECO:0000256" key="7">
    <source>
        <dbReference type="ARBA" id="ARBA00022692"/>
    </source>
</evidence>
<feature type="transmembrane region" description="Helical" evidence="16">
    <location>
        <begin position="83"/>
        <end position="106"/>
    </location>
</feature>
<evidence type="ECO:0000256" key="14">
    <source>
        <dbReference type="ARBA" id="ARBA00023136"/>
    </source>
</evidence>
<organism evidence="18">
    <name type="scientific">Rotaria rotatoria</name>
    <dbReference type="NCBI Taxonomy" id="231624"/>
    <lineage>
        <taxon>Eukaryota</taxon>
        <taxon>Metazoa</taxon>
        <taxon>Spiralia</taxon>
        <taxon>Gnathifera</taxon>
        <taxon>Rotifera</taxon>
        <taxon>Eurotatoria</taxon>
        <taxon>Bdelloidea</taxon>
        <taxon>Philodinida</taxon>
        <taxon>Philodinidae</taxon>
        <taxon>Rotaria</taxon>
    </lineage>
</organism>
<accession>D1KRS8</accession>
<dbReference type="InterPro" id="IPR003918">
    <property type="entry name" value="NADH_UbQ_OxRdtase"/>
</dbReference>
<evidence type="ECO:0000256" key="3">
    <source>
        <dbReference type="ARBA" id="ARBA00012944"/>
    </source>
</evidence>
<evidence type="ECO:0000256" key="6">
    <source>
        <dbReference type="ARBA" id="ARBA00022660"/>
    </source>
</evidence>
<dbReference type="GeneID" id="8656205"/>
<evidence type="ECO:0000313" key="18">
    <source>
        <dbReference type="EMBL" id="ACT21460.1"/>
    </source>
</evidence>
<comment type="function">
    <text evidence="16">Core subunit of the mitochondrial membrane respiratory chain NADH dehydrogenase (Complex I) which catalyzes electron transfer from NADH through the respiratory chain, using ubiquinone as an electron acceptor. Essential for the catalytic activity and assembly of complex I.</text>
</comment>
<dbReference type="GO" id="GO:0003954">
    <property type="term" value="F:NADH dehydrogenase activity"/>
    <property type="evidence" value="ECO:0007669"/>
    <property type="project" value="TreeGrafter"/>
</dbReference>
<keyword evidence="11 16" id="KW-0520">NAD</keyword>
<dbReference type="GO" id="GO:0008137">
    <property type="term" value="F:NADH dehydrogenase (ubiquinone) activity"/>
    <property type="evidence" value="ECO:0007669"/>
    <property type="project" value="UniProtKB-UniRule"/>
</dbReference>
<reference evidence="18" key="1">
    <citation type="journal article" date="2009" name="BMC Genomics">
        <title>Eurotatorian paraphyly: Revisiting phylogenetic relationships based on the complete mitochondrial genome sequence of Rotaria rotatoria (Bdelloidea: Rotifera: Syndermata).</title>
        <authorList>
            <person name="Min G.S."/>
            <person name="Park J.K."/>
        </authorList>
    </citation>
    <scope>NUCLEOTIDE SEQUENCE</scope>
</reference>
<evidence type="ECO:0000256" key="13">
    <source>
        <dbReference type="ARBA" id="ARBA00023128"/>
    </source>
</evidence>
<evidence type="ECO:0000256" key="12">
    <source>
        <dbReference type="ARBA" id="ARBA00023075"/>
    </source>
</evidence>
<proteinExistence type="inferred from homology"/>
<evidence type="ECO:0000259" key="17">
    <source>
        <dbReference type="Pfam" id="PF00361"/>
    </source>
</evidence>
<dbReference type="PANTHER" id="PTHR43507">
    <property type="entry name" value="NADH-UBIQUINONE OXIDOREDUCTASE CHAIN 4"/>
    <property type="match status" value="1"/>
</dbReference>
<keyword evidence="6 16" id="KW-0679">Respiratory chain</keyword>
<dbReference type="GO" id="GO:0031966">
    <property type="term" value="C:mitochondrial membrane"/>
    <property type="evidence" value="ECO:0007669"/>
    <property type="project" value="UniProtKB-SubCell"/>
</dbReference>
<reference evidence="18" key="2">
    <citation type="submission" date="2009-06" db="EMBL/GenBank/DDBJ databases">
        <authorList>
            <person name="Min K.-S."/>
            <person name="Park J.-K."/>
        </authorList>
    </citation>
    <scope>NUCLEOTIDE SEQUENCE</scope>
</reference>
<feature type="transmembrane region" description="Helical" evidence="16">
    <location>
        <begin position="293"/>
        <end position="313"/>
    </location>
</feature>
<evidence type="ECO:0000256" key="10">
    <source>
        <dbReference type="ARBA" id="ARBA00022989"/>
    </source>
</evidence>
<dbReference type="GO" id="GO:0015990">
    <property type="term" value="P:electron transport coupled proton transport"/>
    <property type="evidence" value="ECO:0007669"/>
    <property type="project" value="TreeGrafter"/>
</dbReference>
<feature type="transmembrane region" description="Helical" evidence="16">
    <location>
        <begin position="43"/>
        <end position="63"/>
    </location>
</feature>
<evidence type="ECO:0000256" key="5">
    <source>
        <dbReference type="ARBA" id="ARBA00022448"/>
    </source>
</evidence>
<feature type="domain" description="NADH:quinone oxidoreductase/Mrp antiporter transmembrane" evidence="17">
    <location>
        <begin position="82"/>
        <end position="344"/>
    </location>
</feature>
<evidence type="ECO:0000256" key="16">
    <source>
        <dbReference type="RuleBase" id="RU003297"/>
    </source>
</evidence>
<geneLocation type="mitochondrion" evidence="18"/>
<feature type="transmembrane region" description="Helical" evidence="16">
    <location>
        <begin position="212"/>
        <end position="229"/>
    </location>
</feature>
<dbReference type="CTD" id="4538"/>
<dbReference type="InterPro" id="IPR001750">
    <property type="entry name" value="ND/Mrp_TM"/>
</dbReference>
<feature type="transmembrane region" description="Helical" evidence="16">
    <location>
        <begin position="113"/>
        <end position="135"/>
    </location>
</feature>